<dbReference type="OrthoDB" id="409374at2759"/>
<feature type="transmembrane region" description="Helical" evidence="4">
    <location>
        <begin position="1002"/>
        <end position="1025"/>
    </location>
</feature>
<evidence type="ECO:0000313" key="6">
    <source>
        <dbReference type="EMBL" id="CAD8185181.1"/>
    </source>
</evidence>
<dbReference type="NCBIfam" id="TIGR02232">
    <property type="entry name" value="myxo_disulf_rpt"/>
    <property type="match status" value="4"/>
</dbReference>
<evidence type="ECO:0000256" key="2">
    <source>
        <dbReference type="ARBA" id="ARBA00022737"/>
    </source>
</evidence>
<dbReference type="SMART" id="SM00261">
    <property type="entry name" value="FU"/>
    <property type="match status" value="3"/>
</dbReference>
<keyword evidence="3" id="KW-1015">Disulfide bond</keyword>
<keyword evidence="4" id="KW-0472">Membrane</keyword>
<organism evidence="6 7">
    <name type="scientific">Paramecium octaurelia</name>
    <dbReference type="NCBI Taxonomy" id="43137"/>
    <lineage>
        <taxon>Eukaryota</taxon>
        <taxon>Sar</taxon>
        <taxon>Alveolata</taxon>
        <taxon>Ciliophora</taxon>
        <taxon>Intramacronucleata</taxon>
        <taxon>Oligohymenophorea</taxon>
        <taxon>Peniculida</taxon>
        <taxon>Parameciidae</taxon>
        <taxon>Paramecium</taxon>
    </lineage>
</organism>
<feature type="transmembrane region" description="Helical" evidence="4">
    <location>
        <begin position="1261"/>
        <end position="1282"/>
    </location>
</feature>
<keyword evidence="7" id="KW-1185">Reference proteome</keyword>
<evidence type="ECO:0000313" key="7">
    <source>
        <dbReference type="Proteomes" id="UP000683925"/>
    </source>
</evidence>
<dbReference type="OMA" id="FYIIIDQ"/>
<dbReference type="EMBL" id="CAJJDP010000084">
    <property type="protein sequence ID" value="CAD8185181.1"/>
    <property type="molecule type" value="Genomic_DNA"/>
</dbReference>
<evidence type="ECO:0000256" key="4">
    <source>
        <dbReference type="SAM" id="Phobius"/>
    </source>
</evidence>
<dbReference type="InterPro" id="IPR006212">
    <property type="entry name" value="Furin_repeat"/>
</dbReference>
<dbReference type="PANTHER" id="PTHR39767:SF2">
    <property type="entry name" value="CHROMOSOME UNDETERMINED SCAFFOLD_1, WHOLE GENOME SHOTGUN SEQUENCE"/>
    <property type="match status" value="1"/>
</dbReference>
<feature type="signal peptide" evidence="5">
    <location>
        <begin position="1"/>
        <end position="17"/>
    </location>
</feature>
<keyword evidence="4" id="KW-1133">Transmembrane helix</keyword>
<comment type="caution">
    <text evidence="6">The sequence shown here is derived from an EMBL/GenBank/DDBJ whole genome shotgun (WGS) entry which is preliminary data.</text>
</comment>
<feature type="transmembrane region" description="Helical" evidence="4">
    <location>
        <begin position="1150"/>
        <end position="1169"/>
    </location>
</feature>
<evidence type="ECO:0000256" key="5">
    <source>
        <dbReference type="SAM" id="SignalP"/>
    </source>
</evidence>
<proteinExistence type="predicted"/>
<feature type="chain" id="PRO_5035754892" description="Insulin-like growth factor binding protein, N-terminal" evidence="5">
    <location>
        <begin position="18"/>
        <end position="1380"/>
    </location>
</feature>
<evidence type="ECO:0000256" key="1">
    <source>
        <dbReference type="ARBA" id="ARBA00022729"/>
    </source>
</evidence>
<feature type="transmembrane region" description="Helical" evidence="4">
    <location>
        <begin position="1098"/>
        <end position="1118"/>
    </location>
</feature>
<dbReference type="InterPro" id="IPR011936">
    <property type="entry name" value="Myxo_disulph_rpt"/>
</dbReference>
<dbReference type="Proteomes" id="UP000683925">
    <property type="component" value="Unassembled WGS sequence"/>
</dbReference>
<evidence type="ECO:0000256" key="3">
    <source>
        <dbReference type="ARBA" id="ARBA00023157"/>
    </source>
</evidence>
<keyword evidence="2" id="KW-0677">Repeat</keyword>
<feature type="transmembrane region" description="Helical" evidence="4">
    <location>
        <begin position="1045"/>
        <end position="1066"/>
    </location>
</feature>
<dbReference type="Pfam" id="PF13948">
    <property type="entry name" value="DUF4215"/>
    <property type="match status" value="3"/>
</dbReference>
<accession>A0A8S1W739</accession>
<feature type="transmembrane region" description="Helical" evidence="4">
    <location>
        <begin position="1207"/>
        <end position="1227"/>
    </location>
</feature>
<name>A0A8S1W739_PAROT</name>
<feature type="transmembrane region" description="Helical" evidence="4">
    <location>
        <begin position="1332"/>
        <end position="1354"/>
    </location>
</feature>
<reference evidence="6" key="1">
    <citation type="submission" date="2021-01" db="EMBL/GenBank/DDBJ databases">
        <authorList>
            <consortium name="Genoscope - CEA"/>
            <person name="William W."/>
        </authorList>
    </citation>
    <scope>NUCLEOTIDE SEQUENCE</scope>
</reference>
<keyword evidence="1 5" id="KW-0732">Signal</keyword>
<sequence>MFIEFLLIQFFGLNVEAYYLQNFAPPASSNDEGWLIKYPYNGASTHTSDCGGNTIFGGFLIFGCQTSPQTSLMKYFSLPPHYKVRIDINFWKIDDWQTSTQKFYIIIDQWTQAWYFTDNTGSNQCGGSGTDYSTPQYNDFPQHTLNSIIVELYSDCDNTNFWGLTNFQITLNECYLGCQFCLDSTVDCIMWKLWQSFFELQYLDDGLEGWIKNKFPSFSDFTNDIQLKMLVLRQTDSAITHLTLPDHSSLIIQFRVEYYTALPIIVRVYIDDVYQYGLMNYKKQVDYRTSIIENSKNAIKLEIYCLDGTVGIREVQIILRGPINLISCLDDNLVPFDGCFAKQVSCLEGCVFCVKGECLMCDTRWDYNSVNQTCESLCGDKYITTSEQCDDGNEIPFDGCHQCKFSCPLNCQNCSFGNCQTCKSGYYYSNGICNINYDNLLTLSSSQVDQNQYPNYFVEIDVAVCGDGKIQQDEECDDGNNFSNDGCYNCYFQCILGCQKCIFDKCLQCSPTYELVNGKCYEKQTQFKSLSCNRLDPVVSDNLIQELSQFTCCDTADIQYYNICDLERSRIKYNNLIIELRCPLYCEICQLGQCKQCMANYFLLKNQCISQITKGVILVEDGIHLSQTEIGCYKCKDSCQIQCLQCVDSYCLLCIDGWSLMNGICKYICGDNQIAILSVEQCDTNLDYCLDCQFVCPENCQFCVNFQDCLVCTLPYIIVNQECQLPCISECKKCSNGICYDICPNGEMNIDGICYSICGDGIIQQKEQCDDGNDIQFDGCFKCQYSCPLYCENCFEGVCYECQQFFRLIQNACYDDCGSGIKSYDEQCDDGNLINVDGCSSNCQIEIDYKCQEKAYSHSDCQFAESPYMLVKFFNQTYNKFYIEISFSQAIFFKDNYDLESLFEFSIDDTNDDEYQIQLESNFEPVINQILNFQFQAQIQLFVSTNSSLTYFNIFLINEAYNSYDMEILNPSEKISLNKYSKLSQSDLEKTKQLTQYQEAMIMAQGIGSVIVLISGNFQIFIEILDNLQYQSYLKYINVIYPENLYLFFEATNLISIVPIFDYLQINGFYQRFLYQEFIESYAKLQFYKLNAHLITNLQFFFIQVVFTLIFVMVLRLISKLSFRIVYRIQSQHYLVFRLRSIQSKLLNQAFNWIFNFFHYILTFLAEFYQSGLLDVLLANAWDLLFKIFLSLTSSSKQDNISRIQNILSYLVLAVSGSFITSSLKPVFSRKNQMLINRYRAVYLLKQFLFCYFLICFQNHQLIQLLMLTTTNIIYLIALIFVRLNLQVLDKLQMIIMEISIITFTFSSIFYLKDYRDLISEQNKMLLGFAQIYLLISGLLGIFIKQLIMIYKQIKKRCFKIKKRNKISKLVTHLILEIVS</sequence>
<protein>
    <recommendedName>
        <fullName evidence="8">Insulin-like growth factor binding protein, N-terminal</fullName>
    </recommendedName>
</protein>
<keyword evidence="4" id="KW-0812">Transmembrane</keyword>
<feature type="transmembrane region" description="Helical" evidence="4">
    <location>
        <begin position="1239"/>
        <end position="1255"/>
    </location>
</feature>
<gene>
    <name evidence="6" type="ORF">POCTA_138.1.T0850021</name>
</gene>
<feature type="transmembrane region" description="Helical" evidence="4">
    <location>
        <begin position="1294"/>
        <end position="1312"/>
    </location>
</feature>
<dbReference type="PANTHER" id="PTHR39767">
    <property type="entry name" value="CALCIUM/CALMODULIN-BINDING MEMBRANE PROTEIN PCM4-RELATED"/>
    <property type="match status" value="1"/>
</dbReference>
<evidence type="ECO:0008006" key="8">
    <source>
        <dbReference type="Google" id="ProtNLM"/>
    </source>
</evidence>